<dbReference type="GO" id="GO:0051539">
    <property type="term" value="F:4 iron, 4 sulfur cluster binding"/>
    <property type="evidence" value="ECO:0007669"/>
    <property type="project" value="UniProtKB-KW"/>
</dbReference>
<proteinExistence type="predicted"/>
<accession>A0A9W5S3L6</accession>
<evidence type="ECO:0000313" key="8">
    <source>
        <dbReference type="Proteomes" id="UP000053750"/>
    </source>
</evidence>
<dbReference type="SUPFAM" id="SSF50692">
    <property type="entry name" value="ADC-like"/>
    <property type="match status" value="1"/>
</dbReference>
<dbReference type="SUPFAM" id="SSF53706">
    <property type="entry name" value="Formate dehydrogenase/DMSO reductase, domains 1-3"/>
    <property type="match status" value="1"/>
</dbReference>
<reference evidence="7 8" key="1">
    <citation type="submission" date="2014-02" db="EMBL/GenBank/DDBJ databases">
        <title>Genome sequence of Paenibacillus darwinianus reveals adaptive mechanisms for survival in Antarctic soils.</title>
        <authorList>
            <person name="Dsouza M."/>
            <person name="Taylor M.W."/>
            <person name="Turner S.J."/>
            <person name="Aislabie J."/>
        </authorList>
    </citation>
    <scope>NUCLEOTIDE SEQUENCE [LARGE SCALE GENOMIC DNA]</scope>
    <source>
        <strain evidence="7 8">CE1</strain>
    </source>
</reference>
<protein>
    <submittedName>
        <fullName evidence="7">Nitrite reductase</fullName>
    </submittedName>
</protein>
<organism evidence="7 8">
    <name type="scientific">Paenibacillus darwinianus</name>
    <dbReference type="NCBI Taxonomy" id="1380763"/>
    <lineage>
        <taxon>Bacteria</taxon>
        <taxon>Bacillati</taxon>
        <taxon>Bacillota</taxon>
        <taxon>Bacilli</taxon>
        <taxon>Bacillales</taxon>
        <taxon>Paenibacillaceae</taxon>
        <taxon>Paenibacillus</taxon>
    </lineage>
</organism>
<dbReference type="GO" id="GO:0016020">
    <property type="term" value="C:membrane"/>
    <property type="evidence" value="ECO:0007669"/>
    <property type="project" value="TreeGrafter"/>
</dbReference>
<keyword evidence="4" id="KW-0408">Iron</keyword>
<dbReference type="PROSITE" id="PS00490">
    <property type="entry name" value="MOLYBDOPTERIN_PROK_2"/>
    <property type="match status" value="1"/>
</dbReference>
<dbReference type="GO" id="GO:0022904">
    <property type="term" value="P:respiratory electron transport chain"/>
    <property type="evidence" value="ECO:0007669"/>
    <property type="project" value="TreeGrafter"/>
</dbReference>
<keyword evidence="5" id="KW-0411">Iron-sulfur</keyword>
<evidence type="ECO:0000256" key="2">
    <source>
        <dbReference type="ARBA" id="ARBA00022485"/>
    </source>
</evidence>
<comment type="cofactor">
    <cofactor evidence="1">
        <name>Mo-bis(molybdopterin guanine dinucleotide)</name>
        <dbReference type="ChEBI" id="CHEBI:60539"/>
    </cofactor>
</comment>
<dbReference type="PROSITE" id="PS51669">
    <property type="entry name" value="4FE4S_MOW_BIS_MGD"/>
    <property type="match status" value="1"/>
</dbReference>
<evidence type="ECO:0000256" key="5">
    <source>
        <dbReference type="ARBA" id="ARBA00023014"/>
    </source>
</evidence>
<dbReference type="InterPro" id="IPR006655">
    <property type="entry name" value="Mopterin_OxRdtase_prok_CS"/>
</dbReference>
<sequence length="714" mass="78403">MRLQEDNAINETCAAQALEQERVMDTQCPFCSVQCKKLVVEQTGDGWATYTAVPKPNAASEGRLCTKGMHAHQHALASDRILHPMAKVDGEFVRISWEEAHRLVASKLTAIQRTYGDDAIGVYGGGSLTNESAYLLGKFARVALRSRYIDYNGRFCMSAAASAGNKAFGMDRGLTNPLSDIAHARCIILAGTNIAECQPTLMPYFTQAKEDGAFIIAIDPRRTGTTELANLHLNVKPGMDAALASGMLKVIVEQGYTDHAFIEARTKGFNELKEHLAAMDLEQIAEITGVPAGLIRQAAEAFGKASTGMVFTARGVEQQTDGYLAVRNFLNLALVTGKMGREGSGYGAITGQGNGQGGREHGQKADQLPGYRSIDNEADRAYIAGVWGIDAGDLPGKGVSAYEMMEKIHAEEIRALFVMGSNPVVSNPNADFVEEGLRKLEFLVVSDMFLSETARMADLILPTTSYLENEGTLTNLEGRVLLREANRPAPGEAKHDWQILGEVAARLGKAAYFPYKSAEQIFEELRIASRGGIADYYGITYERLRREEGVYWPCPDPVRPGEKRLFERSFAHPDGKAELIAVPHHFPDEQVSEAYPLQLTTGRVLTHYLTGVQTRRSHSLAARQFESYLEIHPATAKKHRIEDAVLIRLESRRGSIVVRSKLTADIREDTVFVPMHWGGIQNVNKVTNEALDPTCKMPGFKVCAVQVRPLIESD</sequence>
<comment type="caution">
    <text evidence="7">The sequence shown here is derived from an EMBL/GenBank/DDBJ whole genome shotgun (WGS) entry which is preliminary data.</text>
</comment>
<dbReference type="GO" id="GO:0043546">
    <property type="term" value="F:molybdopterin cofactor binding"/>
    <property type="evidence" value="ECO:0007669"/>
    <property type="project" value="InterPro"/>
</dbReference>
<evidence type="ECO:0000256" key="1">
    <source>
        <dbReference type="ARBA" id="ARBA00001942"/>
    </source>
</evidence>
<dbReference type="Pfam" id="PF00384">
    <property type="entry name" value="Molybdopterin"/>
    <property type="match status" value="1"/>
</dbReference>
<evidence type="ECO:0000256" key="4">
    <source>
        <dbReference type="ARBA" id="ARBA00023004"/>
    </source>
</evidence>
<dbReference type="PANTHER" id="PTHR43105:SF10">
    <property type="entry name" value="NADH-QUINONE OXIDOREDUCTASE SUBUNIT G"/>
    <property type="match status" value="1"/>
</dbReference>
<keyword evidence="8" id="KW-1185">Reference proteome</keyword>
<evidence type="ECO:0000313" key="7">
    <source>
        <dbReference type="EMBL" id="EXX90957.1"/>
    </source>
</evidence>
<dbReference type="InterPro" id="IPR006656">
    <property type="entry name" value="Mopterin_OxRdtase"/>
</dbReference>
<dbReference type="Gene3D" id="3.40.228.10">
    <property type="entry name" value="Dimethylsulfoxide Reductase, domain 2"/>
    <property type="match status" value="1"/>
</dbReference>
<dbReference type="Gene3D" id="2.20.25.90">
    <property type="entry name" value="ADC-like domains"/>
    <property type="match status" value="1"/>
</dbReference>
<dbReference type="GO" id="GO:0003954">
    <property type="term" value="F:NADH dehydrogenase activity"/>
    <property type="evidence" value="ECO:0007669"/>
    <property type="project" value="TreeGrafter"/>
</dbReference>
<feature type="domain" description="4Fe-4S Mo/W bis-MGD-type" evidence="6">
    <location>
        <begin position="21"/>
        <end position="79"/>
    </location>
</feature>
<evidence type="ECO:0000259" key="6">
    <source>
        <dbReference type="PROSITE" id="PS51669"/>
    </source>
</evidence>
<dbReference type="SMART" id="SM00926">
    <property type="entry name" value="Molybdop_Fe4S4"/>
    <property type="match status" value="1"/>
</dbReference>
<dbReference type="PANTHER" id="PTHR43105">
    <property type="entry name" value="RESPIRATORY NITRATE REDUCTASE"/>
    <property type="match status" value="1"/>
</dbReference>
<name>A0A9W5S3L6_9BACL</name>
<dbReference type="InterPro" id="IPR006657">
    <property type="entry name" value="MoPterin_dinucl-bd_dom"/>
</dbReference>
<evidence type="ECO:0000256" key="3">
    <source>
        <dbReference type="ARBA" id="ARBA00022723"/>
    </source>
</evidence>
<dbReference type="InterPro" id="IPR006963">
    <property type="entry name" value="Mopterin_OxRdtase_4Fe-4S_dom"/>
</dbReference>
<dbReference type="InterPro" id="IPR050123">
    <property type="entry name" value="Prok_molybdopt-oxidoreductase"/>
</dbReference>
<dbReference type="CDD" id="cd02754">
    <property type="entry name" value="MopB_Nitrate-R-NapA-like"/>
    <property type="match status" value="1"/>
</dbReference>
<keyword evidence="2" id="KW-0004">4Fe-4S</keyword>
<dbReference type="Pfam" id="PF01568">
    <property type="entry name" value="Molydop_binding"/>
    <property type="match status" value="1"/>
</dbReference>
<dbReference type="CDD" id="cd00508">
    <property type="entry name" value="MopB_CT_Fdh-Nap-like"/>
    <property type="match status" value="1"/>
</dbReference>
<dbReference type="Gene3D" id="3.40.50.740">
    <property type="match status" value="1"/>
</dbReference>
<dbReference type="GO" id="GO:0046872">
    <property type="term" value="F:metal ion binding"/>
    <property type="evidence" value="ECO:0007669"/>
    <property type="project" value="UniProtKB-KW"/>
</dbReference>
<dbReference type="EMBL" id="JFHU01000046">
    <property type="protein sequence ID" value="EXX90957.1"/>
    <property type="molecule type" value="Genomic_DNA"/>
</dbReference>
<dbReference type="AlphaFoldDB" id="A0A9W5S3L6"/>
<dbReference type="InterPro" id="IPR009010">
    <property type="entry name" value="Asp_de-COase-like_dom_sf"/>
</dbReference>
<dbReference type="Proteomes" id="UP000053750">
    <property type="component" value="Unassembled WGS sequence"/>
</dbReference>
<keyword evidence="3" id="KW-0479">Metal-binding</keyword>
<gene>
    <name evidence="7" type="ORF">BG53_12505</name>
</gene>
<dbReference type="NCBIfam" id="NF047855">
    <property type="entry name" value="AssmNtatRedNasC"/>
    <property type="match status" value="1"/>
</dbReference>
<dbReference type="Pfam" id="PF04879">
    <property type="entry name" value="Molybdop_Fe4S4"/>
    <property type="match status" value="1"/>
</dbReference>
<dbReference type="Gene3D" id="2.40.40.20">
    <property type="match status" value="1"/>
</dbReference>